<comment type="function">
    <text evidence="2">The lipid II isoglutaminyl synthase complex catalyzes the formation of alpha-D-isoglutamine in the cell wall lipid II stem peptide. The GatD subunit catalyzes the hydrolysis of glutamine to glutamate and ammonia. The resulting ammonia molecule is channeled to the active site of MurT.</text>
</comment>
<dbReference type="GO" id="GO:0140282">
    <property type="term" value="F:carbon-nitrogen ligase activity on lipid II"/>
    <property type="evidence" value="ECO:0007669"/>
    <property type="project" value="UniProtKB-UniRule"/>
</dbReference>
<dbReference type="InterPro" id="IPR033949">
    <property type="entry name" value="CobQ_GATase1"/>
</dbReference>
<dbReference type="UniPathway" id="UPA00219"/>
<keyword evidence="1 2" id="KW-0315">Glutamine amidotransferase</keyword>
<gene>
    <name evidence="2" type="primary">gatD</name>
    <name evidence="4" type="ordered locus">Rumal_3950</name>
</gene>
<dbReference type="GO" id="GO:0008360">
    <property type="term" value="P:regulation of cell shape"/>
    <property type="evidence" value="ECO:0007669"/>
    <property type="project" value="UniProtKB-KW"/>
</dbReference>
<dbReference type="InterPro" id="IPR011698">
    <property type="entry name" value="GATase_3"/>
</dbReference>
<dbReference type="GO" id="GO:0016740">
    <property type="term" value="F:transferase activity"/>
    <property type="evidence" value="ECO:0007669"/>
    <property type="project" value="UniProtKB-KW"/>
</dbReference>
<keyword evidence="4" id="KW-0614">Plasmid</keyword>
<comment type="similarity">
    <text evidence="2">Belongs to the CobB/CobQ family. GatD subfamily.</text>
</comment>
<protein>
    <recommendedName>
        <fullName evidence="2">Lipid II isoglutaminyl synthase (glutamine-hydrolyzing) subunit GatD</fullName>
        <ecNumber evidence="2">6.3.5.13</ecNumber>
    </recommendedName>
    <alternativeName>
        <fullName evidence="2">Lipid II isoglutaminyl synthase glutaminase subunit</fullName>
        <ecNumber evidence="2">3.5.1.2</ecNumber>
    </alternativeName>
</protein>
<dbReference type="GO" id="GO:0009252">
    <property type="term" value="P:peptidoglycan biosynthetic process"/>
    <property type="evidence" value="ECO:0007669"/>
    <property type="project" value="UniProtKB-UniRule"/>
</dbReference>
<reference evidence="5" key="1">
    <citation type="journal article" date="2011" name="J. Bacteriol.">
        <title>Complete genome of the cellulolytic ruminal bacterium Ruminococcus albus 7.</title>
        <authorList>
            <person name="Suen G."/>
            <person name="Stevenson D.M."/>
            <person name="Bruce D.C."/>
            <person name="Chertkov O."/>
            <person name="Copeland A."/>
            <person name="Cheng J.F."/>
            <person name="Detter C."/>
            <person name="Detter J.C."/>
            <person name="Goodwin L.A."/>
            <person name="Han C.S."/>
            <person name="Hauser L.J."/>
            <person name="Ivanova N.N."/>
            <person name="Kyrpides N.C."/>
            <person name="Land M.L."/>
            <person name="Lapidus A."/>
            <person name="Lucas S."/>
            <person name="Ovchinnikova G."/>
            <person name="Pitluck S."/>
            <person name="Tapia R."/>
            <person name="Woyke T."/>
            <person name="Boyum J."/>
            <person name="Mead D."/>
            <person name="Weimer P.J."/>
        </authorList>
    </citation>
    <scope>NUCLEOTIDE SEQUENCE [LARGE SCALE GENOMIC DNA]</scope>
    <source>
        <strain evidence="5">ATCC 27210 / DSM 20455 / JCM 14654 / NCDO 2250 / 7</strain>
        <plasmid evidence="5">pRUMAL02</plasmid>
    </source>
</reference>
<keyword evidence="2" id="KW-0378">Hydrolase</keyword>
<dbReference type="CDD" id="cd01750">
    <property type="entry name" value="GATase1_CobQ"/>
    <property type="match status" value="1"/>
</dbReference>
<accession>E6UL27</accession>
<feature type="active site" description="Nucleophile" evidence="2">
    <location>
        <position position="95"/>
    </location>
</feature>
<evidence type="ECO:0000313" key="5">
    <source>
        <dbReference type="Proteomes" id="UP000006919"/>
    </source>
</evidence>
<dbReference type="GO" id="GO:0009236">
    <property type="term" value="P:cobalamin biosynthetic process"/>
    <property type="evidence" value="ECO:0007669"/>
    <property type="project" value="InterPro"/>
</dbReference>
<feature type="domain" description="CobB/CobQ-like glutamine amidotransferase" evidence="3">
    <location>
        <begin position="5"/>
        <end position="203"/>
    </location>
</feature>
<evidence type="ECO:0000256" key="1">
    <source>
        <dbReference type="ARBA" id="ARBA00022962"/>
    </source>
</evidence>
<dbReference type="PROSITE" id="PS51274">
    <property type="entry name" value="GATASE_COBBQ"/>
    <property type="match status" value="1"/>
</dbReference>
<keyword evidence="2" id="KW-0133">Cell shape</keyword>
<dbReference type="InterPro" id="IPR043702">
    <property type="entry name" value="Lipid_II_synth_GatD"/>
</dbReference>
<comment type="catalytic activity">
    <reaction evidence="2">
        <text>beta-D-GlcNAc-(1-&gt;4)-Mur2Ac(oyl-L-Ala-gamma-D-Glu-L-Lys-D-Ala-D-Ala)-di-trans,octa-cis-undecaprenyl diphosphate + L-glutamine + ATP + H2O = beta-D-GlcNAc-(1-&gt;4)-Mur2Ac(oyl-L-Ala-D-isoglutaminyl-L-Lys-D-Ala-D-Ala)-di-trans,octa-cis-undecaprenyl diphosphate + L-glutamate + ADP + phosphate + H(+)</text>
        <dbReference type="Rhea" id="RHEA:57928"/>
        <dbReference type="ChEBI" id="CHEBI:15377"/>
        <dbReference type="ChEBI" id="CHEBI:15378"/>
        <dbReference type="ChEBI" id="CHEBI:29985"/>
        <dbReference type="ChEBI" id="CHEBI:30616"/>
        <dbReference type="ChEBI" id="CHEBI:43474"/>
        <dbReference type="ChEBI" id="CHEBI:58359"/>
        <dbReference type="ChEBI" id="CHEBI:60033"/>
        <dbReference type="ChEBI" id="CHEBI:62233"/>
        <dbReference type="ChEBI" id="CHEBI:456216"/>
        <dbReference type="EC" id="6.3.5.13"/>
    </reaction>
</comment>
<name>E6UL27_RUMA7</name>
<keyword evidence="2" id="KW-0961">Cell wall biogenesis/degradation</keyword>
<dbReference type="InterPro" id="IPR029062">
    <property type="entry name" value="Class_I_gatase-like"/>
</dbReference>
<dbReference type="HAMAP" id="MF_02213">
    <property type="entry name" value="Lipid_II_synth_GatD"/>
    <property type="match status" value="1"/>
</dbReference>
<dbReference type="GO" id="GO:0004359">
    <property type="term" value="F:glutaminase activity"/>
    <property type="evidence" value="ECO:0007669"/>
    <property type="project" value="UniProtKB-UniRule"/>
</dbReference>
<sequence>MEKLKILHMYPAMLDLYGDSGNVEILSYRCRMRGIETEVIKHDLGDRDTDFSGVDIVYLGGGADFEQQLLADDLLGLKDEIRKAYESGVYFLMICGGYQLMGQYYKDSNGKKIPGLGLFDYYTAASTNKRERCIGNIVVEADLSGEKYKVIGFENHGGQTTNVTSPFGKVLAGNGNEFSSTTEGYTEKNVTATYLHGPLLSKNPKLADHIISYCMTRKTGTDYVPAPINDKLEEDCRSQLFERLLK</sequence>
<dbReference type="Proteomes" id="UP000006919">
    <property type="component" value="Plasmid pRUMAL02"/>
</dbReference>
<dbReference type="RefSeq" id="WP_013483910.1">
    <property type="nucleotide sequence ID" value="NC_014825.1"/>
</dbReference>
<keyword evidence="4" id="KW-0808">Transferase</keyword>
<comment type="pathway">
    <text evidence="2">Cell wall biogenesis; peptidoglycan biosynthesis.</text>
</comment>
<dbReference type="EMBL" id="CP002405">
    <property type="protein sequence ID" value="ADU24373.1"/>
    <property type="molecule type" value="Genomic_DNA"/>
</dbReference>
<evidence type="ECO:0000259" key="3">
    <source>
        <dbReference type="Pfam" id="PF07685"/>
    </source>
</evidence>
<organism evidence="4 5">
    <name type="scientific">Ruminococcus albus (strain ATCC 27210 / DSM 20455 / JCM 14654 / NCDO 2250 / 7)</name>
    <dbReference type="NCBI Taxonomy" id="697329"/>
    <lineage>
        <taxon>Bacteria</taxon>
        <taxon>Bacillati</taxon>
        <taxon>Bacillota</taxon>
        <taxon>Clostridia</taxon>
        <taxon>Eubacteriales</taxon>
        <taxon>Oscillospiraceae</taxon>
        <taxon>Ruminococcus</taxon>
    </lineage>
</organism>
<dbReference type="SUPFAM" id="SSF52317">
    <property type="entry name" value="Class I glutamine amidotransferase-like"/>
    <property type="match status" value="1"/>
</dbReference>
<keyword evidence="2" id="KW-0573">Peptidoglycan synthesis</keyword>
<evidence type="ECO:0000313" key="4">
    <source>
        <dbReference type="EMBL" id="ADU24373.1"/>
    </source>
</evidence>
<comment type="subunit">
    <text evidence="2">Forms a heterodimer with MurT.</text>
</comment>
<keyword evidence="2" id="KW-0436">Ligase</keyword>
<evidence type="ECO:0000256" key="2">
    <source>
        <dbReference type="HAMAP-Rule" id="MF_02213"/>
    </source>
</evidence>
<dbReference type="Pfam" id="PF07685">
    <property type="entry name" value="GATase_3"/>
    <property type="match status" value="1"/>
</dbReference>
<dbReference type="KEGG" id="ral:Rumal_3950"/>
<dbReference type="GO" id="GO:0071555">
    <property type="term" value="P:cell wall organization"/>
    <property type="evidence" value="ECO:0007669"/>
    <property type="project" value="UniProtKB-KW"/>
</dbReference>
<geneLocation type="plasmid" evidence="4 5">
    <name>pRUMAL02</name>
</geneLocation>
<feature type="binding site" evidence="2">
    <location>
        <position position="132"/>
    </location>
    <ligand>
        <name>substrate</name>
    </ligand>
</feature>
<feature type="active site" evidence="2">
    <location>
        <position position="196"/>
    </location>
</feature>
<dbReference type="PANTHER" id="PTHR21343:SF9">
    <property type="entry name" value="LIPID II ISOGLUTAMINYL SYNTHASE (GLUTAMINE-HYDROLYZING) SUBUNIT GATD"/>
    <property type="match status" value="1"/>
</dbReference>
<dbReference type="AlphaFoldDB" id="E6UL27"/>
<proteinExistence type="inferred from homology"/>
<dbReference type="PANTHER" id="PTHR21343">
    <property type="entry name" value="DETHIOBIOTIN SYNTHETASE"/>
    <property type="match status" value="1"/>
</dbReference>
<comment type="catalytic activity">
    <reaction evidence="2">
        <text>L-glutamine + H2O = L-glutamate + NH4(+)</text>
        <dbReference type="Rhea" id="RHEA:15889"/>
        <dbReference type="ChEBI" id="CHEBI:15377"/>
        <dbReference type="ChEBI" id="CHEBI:28938"/>
        <dbReference type="ChEBI" id="CHEBI:29985"/>
        <dbReference type="ChEBI" id="CHEBI:58359"/>
        <dbReference type="EC" id="3.5.1.2"/>
    </reaction>
</comment>
<dbReference type="EC" id="3.5.1.2" evidence="2"/>
<dbReference type="EC" id="6.3.5.13" evidence="2"/>
<dbReference type="OrthoDB" id="9782045at2"/>
<dbReference type="Gene3D" id="3.40.50.880">
    <property type="match status" value="1"/>
</dbReference>
<dbReference type="HOGENOM" id="CLU_064047_0_0_9"/>